<dbReference type="Proteomes" id="UP000030645">
    <property type="component" value="Unassembled WGS sequence"/>
</dbReference>
<keyword evidence="3" id="KW-1185">Reference proteome</keyword>
<protein>
    <submittedName>
        <fullName evidence="2">Uncharacterized protein</fullName>
    </submittedName>
</protein>
<proteinExistence type="predicted"/>
<dbReference type="EMBL" id="KE346262">
    <property type="protein sequence ID" value="EXC31544.1"/>
    <property type="molecule type" value="Genomic_DNA"/>
</dbReference>
<organism evidence="2 3">
    <name type="scientific">Morus notabilis</name>
    <dbReference type="NCBI Taxonomy" id="981085"/>
    <lineage>
        <taxon>Eukaryota</taxon>
        <taxon>Viridiplantae</taxon>
        <taxon>Streptophyta</taxon>
        <taxon>Embryophyta</taxon>
        <taxon>Tracheophyta</taxon>
        <taxon>Spermatophyta</taxon>
        <taxon>Magnoliopsida</taxon>
        <taxon>eudicotyledons</taxon>
        <taxon>Gunneridae</taxon>
        <taxon>Pentapetalae</taxon>
        <taxon>rosids</taxon>
        <taxon>fabids</taxon>
        <taxon>Rosales</taxon>
        <taxon>Moraceae</taxon>
        <taxon>Moreae</taxon>
        <taxon>Morus</taxon>
    </lineage>
</organism>
<evidence type="ECO:0000313" key="2">
    <source>
        <dbReference type="EMBL" id="EXC31544.1"/>
    </source>
</evidence>
<name>W9S8S0_9ROSA</name>
<feature type="region of interest" description="Disordered" evidence="1">
    <location>
        <begin position="1"/>
        <end position="54"/>
    </location>
</feature>
<reference evidence="3" key="1">
    <citation type="submission" date="2013-01" db="EMBL/GenBank/DDBJ databases">
        <title>Draft Genome Sequence of a Mulberry Tree, Morus notabilis C.K. Schneid.</title>
        <authorList>
            <person name="He N."/>
            <person name="Zhao S."/>
        </authorList>
    </citation>
    <scope>NUCLEOTIDE SEQUENCE</scope>
</reference>
<gene>
    <name evidence="2" type="ORF">L484_006576</name>
</gene>
<evidence type="ECO:0000256" key="1">
    <source>
        <dbReference type="SAM" id="MobiDB-lite"/>
    </source>
</evidence>
<sequence>MVFFSKSGISNGSTVLRGHTKAPSSEATTSAISQQPVEASTCSPSDSASPQISPQVLVTTFLSPDSNDSVAEASTN</sequence>
<accession>W9S8S0</accession>
<evidence type="ECO:0000313" key="3">
    <source>
        <dbReference type="Proteomes" id="UP000030645"/>
    </source>
</evidence>
<dbReference type="AlphaFoldDB" id="W9S8S0"/>
<feature type="compositionally biased region" description="Polar residues" evidence="1">
    <location>
        <begin position="22"/>
        <end position="54"/>
    </location>
</feature>